<dbReference type="Gene3D" id="3.30.2010.30">
    <property type="match status" value="1"/>
</dbReference>
<keyword evidence="1" id="KW-0645">Protease</keyword>
<dbReference type="Proteomes" id="UP000036403">
    <property type="component" value="Unassembled WGS sequence"/>
</dbReference>
<dbReference type="EMBL" id="LBMM01022153">
    <property type="protein sequence ID" value="KMQ82944.1"/>
    <property type="molecule type" value="Genomic_DNA"/>
</dbReference>
<dbReference type="OrthoDB" id="7699989at2759"/>
<evidence type="ECO:0000313" key="2">
    <source>
        <dbReference type="Proteomes" id="UP000036403"/>
    </source>
</evidence>
<gene>
    <name evidence="1" type="ORF">RF55_21404</name>
</gene>
<dbReference type="AlphaFoldDB" id="A0A0J7JY28"/>
<dbReference type="GO" id="GO:0004177">
    <property type="term" value="F:aminopeptidase activity"/>
    <property type="evidence" value="ECO:0007669"/>
    <property type="project" value="UniProtKB-KW"/>
</dbReference>
<organism evidence="1 2">
    <name type="scientific">Lasius niger</name>
    <name type="common">Black garden ant</name>
    <dbReference type="NCBI Taxonomy" id="67767"/>
    <lineage>
        <taxon>Eukaryota</taxon>
        <taxon>Metazoa</taxon>
        <taxon>Ecdysozoa</taxon>
        <taxon>Arthropoda</taxon>
        <taxon>Hexapoda</taxon>
        <taxon>Insecta</taxon>
        <taxon>Pterygota</taxon>
        <taxon>Neoptera</taxon>
        <taxon>Endopterygota</taxon>
        <taxon>Hymenoptera</taxon>
        <taxon>Apocrita</taxon>
        <taxon>Aculeata</taxon>
        <taxon>Formicoidea</taxon>
        <taxon>Formicidae</taxon>
        <taxon>Formicinae</taxon>
        <taxon>Lasius</taxon>
        <taxon>Lasius</taxon>
    </lineage>
</organism>
<keyword evidence="2" id="KW-1185">Reference proteome</keyword>
<dbReference type="PaxDb" id="67767-A0A0J7JY28"/>
<protein>
    <submittedName>
        <fullName evidence="1">Aminopeptidase n</fullName>
    </submittedName>
</protein>
<sequence length="97" mass="11362">MPIRDYELIDVYTMVTIFHKTPPMSANDVAIMMYNTGILHQDLNSKENVVNTWCRLHLISHMKFAEYVAGNVTMYLENNWNILKRVPKVNYVAIPNF</sequence>
<reference evidence="1 2" key="1">
    <citation type="submission" date="2015-04" db="EMBL/GenBank/DDBJ databases">
        <title>Lasius niger genome sequencing.</title>
        <authorList>
            <person name="Konorov E.A."/>
            <person name="Nikitin M.A."/>
            <person name="Kirill M.V."/>
            <person name="Chang P."/>
        </authorList>
    </citation>
    <scope>NUCLEOTIDE SEQUENCE [LARGE SCALE GENOMIC DNA]</scope>
    <source>
        <tissue evidence="1">Whole</tissue>
    </source>
</reference>
<evidence type="ECO:0000313" key="1">
    <source>
        <dbReference type="EMBL" id="KMQ82944.1"/>
    </source>
</evidence>
<keyword evidence="1" id="KW-0378">Hydrolase</keyword>
<name>A0A0J7JY28_LASNI</name>
<comment type="caution">
    <text evidence="1">The sequence shown here is derived from an EMBL/GenBank/DDBJ whole genome shotgun (WGS) entry which is preliminary data.</text>
</comment>
<accession>A0A0J7JY28</accession>
<keyword evidence="1" id="KW-0031">Aminopeptidase</keyword>
<proteinExistence type="predicted"/>